<evidence type="ECO:0000313" key="7">
    <source>
        <dbReference type="Proteomes" id="UP001272242"/>
    </source>
</evidence>
<evidence type="ECO:0000256" key="2">
    <source>
        <dbReference type="ARBA" id="ARBA00022603"/>
    </source>
</evidence>
<feature type="domain" description="DNA methylase N-4/N-6" evidence="5">
    <location>
        <begin position="32"/>
        <end position="236"/>
    </location>
</feature>
<keyword evidence="7" id="KW-1185">Reference proteome</keyword>
<dbReference type="EC" id="2.1.1.-" evidence="4"/>
<name>A0ABU5ET24_9BACT</name>
<sequence length="244" mass="26414">MRTDLPTETEPVRVIEGESLGALLELPDGVFDLILNDPPYSSGGFTRADRQGDVSAKYQQGGTKRKYPTFKGDSRDQRAYRYWSALWLIQCLRVSKPGAICGVFTDWRQLPVTVDALQAGGWVYRGIVVWHKPGARPAQGRFANACEFLVWGTNGGRALAGSPFPGHFSHAVKQPDKHHLTGKPTALMQDLVRVVPPGGLVLDCFAGSGTTGVAAALEGRRAVLIEESAEYAAIARQRVAGVLV</sequence>
<comment type="caution">
    <text evidence="6">The sequence shown here is derived from an EMBL/GenBank/DDBJ whole genome shotgun (WGS) entry which is preliminary data.</text>
</comment>
<dbReference type="PRINTS" id="PR00508">
    <property type="entry name" value="S21N4MTFRASE"/>
</dbReference>
<dbReference type="GO" id="GO:0008168">
    <property type="term" value="F:methyltransferase activity"/>
    <property type="evidence" value="ECO:0007669"/>
    <property type="project" value="UniProtKB-KW"/>
</dbReference>
<evidence type="ECO:0000313" key="6">
    <source>
        <dbReference type="EMBL" id="MDY3558113.1"/>
    </source>
</evidence>
<proteinExistence type="inferred from homology"/>
<reference evidence="7" key="1">
    <citation type="journal article" date="2023" name="Mar. Drugs">
        <title>Gemmata algarum, a Novel Planctomycete Isolated from an Algal Mat, Displays Antimicrobial Activity.</title>
        <authorList>
            <person name="Kumar G."/>
            <person name="Kallscheuer N."/>
            <person name="Kashif M."/>
            <person name="Ahamad S."/>
            <person name="Jagadeeshwari U."/>
            <person name="Pannikurungottu S."/>
            <person name="Haufschild T."/>
            <person name="Kabuu M."/>
            <person name="Sasikala C."/>
            <person name="Jogler C."/>
            <person name="Ramana C."/>
        </authorList>
    </citation>
    <scope>NUCLEOTIDE SEQUENCE [LARGE SCALE GENOMIC DNA]</scope>
    <source>
        <strain evidence="7">JC673</strain>
    </source>
</reference>
<dbReference type="EMBL" id="JAXBLV010000013">
    <property type="protein sequence ID" value="MDY3558113.1"/>
    <property type="molecule type" value="Genomic_DNA"/>
</dbReference>
<gene>
    <name evidence="6" type="ORF">R5W23_000834</name>
</gene>
<protein>
    <recommendedName>
        <fullName evidence="4">Methyltransferase</fullName>
        <ecNumber evidence="4">2.1.1.-</ecNumber>
    </recommendedName>
</protein>
<dbReference type="SUPFAM" id="SSF53335">
    <property type="entry name" value="S-adenosyl-L-methionine-dependent methyltransferases"/>
    <property type="match status" value="1"/>
</dbReference>
<dbReference type="InterPro" id="IPR002052">
    <property type="entry name" value="DNA_methylase_N6_adenine_CS"/>
</dbReference>
<dbReference type="Proteomes" id="UP001272242">
    <property type="component" value="Unassembled WGS sequence"/>
</dbReference>
<evidence type="ECO:0000256" key="3">
    <source>
        <dbReference type="ARBA" id="ARBA00022679"/>
    </source>
</evidence>
<dbReference type="Pfam" id="PF01555">
    <property type="entry name" value="N6_N4_Mtase"/>
    <property type="match status" value="1"/>
</dbReference>
<evidence type="ECO:0000259" key="5">
    <source>
        <dbReference type="Pfam" id="PF01555"/>
    </source>
</evidence>
<dbReference type="InterPro" id="IPR001091">
    <property type="entry name" value="RM_Methyltransferase"/>
</dbReference>
<keyword evidence="3" id="KW-0808">Transferase</keyword>
<evidence type="ECO:0000256" key="4">
    <source>
        <dbReference type="RuleBase" id="RU362026"/>
    </source>
</evidence>
<comment type="similarity">
    <text evidence="1 4">Belongs to the N(4)/N(6)-methyltransferase family.</text>
</comment>
<dbReference type="RefSeq" id="WP_320685082.1">
    <property type="nucleotide sequence ID" value="NZ_JAXBLV010000013.1"/>
</dbReference>
<dbReference type="InterPro" id="IPR029063">
    <property type="entry name" value="SAM-dependent_MTases_sf"/>
</dbReference>
<organism evidence="6 7">
    <name type="scientific">Gemmata algarum</name>
    <dbReference type="NCBI Taxonomy" id="2975278"/>
    <lineage>
        <taxon>Bacteria</taxon>
        <taxon>Pseudomonadati</taxon>
        <taxon>Planctomycetota</taxon>
        <taxon>Planctomycetia</taxon>
        <taxon>Gemmatales</taxon>
        <taxon>Gemmataceae</taxon>
        <taxon>Gemmata</taxon>
    </lineage>
</organism>
<dbReference type="Gene3D" id="3.40.50.150">
    <property type="entry name" value="Vaccinia Virus protein VP39"/>
    <property type="match status" value="1"/>
</dbReference>
<dbReference type="InterPro" id="IPR002941">
    <property type="entry name" value="DNA_methylase_N4/N6"/>
</dbReference>
<dbReference type="PROSITE" id="PS00092">
    <property type="entry name" value="N6_MTASE"/>
    <property type="match status" value="1"/>
</dbReference>
<keyword evidence="2 6" id="KW-0489">Methyltransferase</keyword>
<accession>A0ABU5ET24</accession>
<dbReference type="GO" id="GO:0032259">
    <property type="term" value="P:methylation"/>
    <property type="evidence" value="ECO:0007669"/>
    <property type="project" value="UniProtKB-KW"/>
</dbReference>
<evidence type="ECO:0000256" key="1">
    <source>
        <dbReference type="ARBA" id="ARBA00006594"/>
    </source>
</evidence>